<proteinExistence type="predicted"/>
<sequence>MNNLKRWKDKYISIQLGDSKWNFPIRWVEIGRAKLAKLNKEDNLILSSSEREQVEFSKANTFDIADLIRNSRLVACGLSPYPRSEILVEQVNCENMEHVVGGGDNKPLLIGYKEKEHVDGGGDNKPLMIGYEEKEHVDGSIFESLSPLPGEKKDGTNTLKGPTGVSLEEYVSGATAETLAFYWGVDDALVRDLSETTRALNAQLDVVLTTEVVTQNRKSFDGGDATPDFNQESSQKRQIMSKRMAIKSQEGGIASSSKVATDVILNTGLVPKLNVERGLNKIHMVSIESNLSSNFQDGIHGRSKVRVFPWRSKVRVFPRRFDSQLHANPQSLLGDLVRAVLLMRHIKELRLLRQELSHLKGLDATAHVEELEDVISNQKDRHNAEELATGWGDQHNNLKDEMDAMKVEKECLKEKHVQELFEQKQELMKKLKGFGLTYRKTALSVVQDKYHNLDLGGLQFDPIRLSDKENCYKEVNPIADKSVRAAMDHRWRMK</sequence>
<feature type="coiled-coil region" evidence="1">
    <location>
        <begin position="368"/>
        <end position="415"/>
    </location>
</feature>
<accession>A0A1R3KEY1</accession>
<evidence type="ECO:0000313" key="2">
    <source>
        <dbReference type="EMBL" id="OMP05640.1"/>
    </source>
</evidence>
<evidence type="ECO:0000313" key="3">
    <source>
        <dbReference type="Proteomes" id="UP000187203"/>
    </source>
</evidence>
<dbReference type="Proteomes" id="UP000187203">
    <property type="component" value="Unassembled WGS sequence"/>
</dbReference>
<organism evidence="2 3">
    <name type="scientific">Corchorus olitorius</name>
    <dbReference type="NCBI Taxonomy" id="93759"/>
    <lineage>
        <taxon>Eukaryota</taxon>
        <taxon>Viridiplantae</taxon>
        <taxon>Streptophyta</taxon>
        <taxon>Embryophyta</taxon>
        <taxon>Tracheophyta</taxon>
        <taxon>Spermatophyta</taxon>
        <taxon>Magnoliopsida</taxon>
        <taxon>eudicotyledons</taxon>
        <taxon>Gunneridae</taxon>
        <taxon>Pentapetalae</taxon>
        <taxon>rosids</taxon>
        <taxon>malvids</taxon>
        <taxon>Malvales</taxon>
        <taxon>Malvaceae</taxon>
        <taxon>Grewioideae</taxon>
        <taxon>Apeibeae</taxon>
        <taxon>Corchorus</taxon>
    </lineage>
</organism>
<comment type="caution">
    <text evidence="2">The sequence shown here is derived from an EMBL/GenBank/DDBJ whole genome shotgun (WGS) entry which is preliminary data.</text>
</comment>
<dbReference type="AlphaFoldDB" id="A0A1R3KEY1"/>
<protein>
    <submittedName>
        <fullName evidence="2">Uncharacterized protein</fullName>
    </submittedName>
</protein>
<keyword evidence="1" id="KW-0175">Coiled coil</keyword>
<keyword evidence="3" id="KW-1185">Reference proteome</keyword>
<dbReference type="EMBL" id="AWUE01013929">
    <property type="protein sequence ID" value="OMP05640.1"/>
    <property type="molecule type" value="Genomic_DNA"/>
</dbReference>
<evidence type="ECO:0000256" key="1">
    <source>
        <dbReference type="SAM" id="Coils"/>
    </source>
</evidence>
<reference evidence="3" key="1">
    <citation type="submission" date="2013-09" db="EMBL/GenBank/DDBJ databases">
        <title>Corchorus olitorius genome sequencing.</title>
        <authorList>
            <person name="Alam M."/>
            <person name="Haque M.S."/>
            <person name="Islam M.S."/>
            <person name="Emdad E.M."/>
            <person name="Islam M.M."/>
            <person name="Ahmed B."/>
            <person name="Halim A."/>
            <person name="Hossen Q.M.M."/>
            <person name="Hossain M.Z."/>
            <person name="Ahmed R."/>
            <person name="Khan M.M."/>
            <person name="Islam R."/>
            <person name="Rashid M.M."/>
            <person name="Khan S.A."/>
            <person name="Rahman M.S."/>
            <person name="Alam M."/>
            <person name="Yahiya A.S."/>
            <person name="Khan M.S."/>
            <person name="Azam M.S."/>
            <person name="Haque T."/>
            <person name="Lashkar M.Z.H."/>
            <person name="Akhand A.I."/>
            <person name="Morshed G."/>
            <person name="Roy S."/>
            <person name="Uddin K.S."/>
            <person name="Rabeya T."/>
            <person name="Hossain A.S."/>
            <person name="Chowdhury A."/>
            <person name="Snigdha A.R."/>
            <person name="Mortoza M.S."/>
            <person name="Matin S.A."/>
            <person name="Hoque S.M.E."/>
            <person name="Islam M.K."/>
            <person name="Roy D.K."/>
            <person name="Haider R."/>
            <person name="Moosa M.M."/>
            <person name="Elias S.M."/>
            <person name="Hasan A.M."/>
            <person name="Jahan S."/>
            <person name="Shafiuddin M."/>
            <person name="Mahmood N."/>
            <person name="Shommy N.S."/>
        </authorList>
    </citation>
    <scope>NUCLEOTIDE SEQUENCE [LARGE SCALE GENOMIC DNA]</scope>
    <source>
        <strain evidence="3">cv. O-4</strain>
    </source>
</reference>
<gene>
    <name evidence="2" type="ORF">COLO4_08704</name>
</gene>
<name>A0A1R3KEY1_9ROSI</name>